<dbReference type="EMBL" id="JAHCVI010000003">
    <property type="protein sequence ID" value="KAG7287027.1"/>
    <property type="molecule type" value="Genomic_DNA"/>
</dbReference>
<reference evidence="1" key="1">
    <citation type="submission" date="2023-02" db="EMBL/GenBank/DDBJ databases">
        <authorList>
            <person name="Palmer J.M."/>
        </authorList>
    </citation>
    <scope>NUCLEOTIDE SEQUENCE</scope>
    <source>
        <strain evidence="1">FW57</strain>
    </source>
</reference>
<evidence type="ECO:0000313" key="2">
    <source>
        <dbReference type="Proteomes" id="UP001197093"/>
    </source>
</evidence>
<accession>A0AAD4HWL3</accession>
<dbReference type="Pfam" id="PF13095">
    <property type="entry name" value="FTA2"/>
    <property type="match status" value="1"/>
</dbReference>
<gene>
    <name evidence="1" type="ORF">NEMBOFW57_006527</name>
</gene>
<organism evidence="1 2">
    <name type="scientific">Staphylotrichum longicolle</name>
    <dbReference type="NCBI Taxonomy" id="669026"/>
    <lineage>
        <taxon>Eukaryota</taxon>
        <taxon>Fungi</taxon>
        <taxon>Dikarya</taxon>
        <taxon>Ascomycota</taxon>
        <taxon>Pezizomycotina</taxon>
        <taxon>Sordariomycetes</taxon>
        <taxon>Sordariomycetidae</taxon>
        <taxon>Sordariales</taxon>
        <taxon>Chaetomiaceae</taxon>
        <taxon>Staphylotrichum</taxon>
    </lineage>
</organism>
<comment type="caution">
    <text evidence="1">The sequence shown here is derived from an EMBL/GenBank/DDBJ whole genome shotgun (WGS) entry which is preliminary data.</text>
</comment>
<dbReference type="AlphaFoldDB" id="A0AAD4HWL3"/>
<proteinExistence type="predicted"/>
<dbReference type="Proteomes" id="UP001197093">
    <property type="component" value="Unassembled WGS sequence"/>
</dbReference>
<evidence type="ECO:0000313" key="1">
    <source>
        <dbReference type="EMBL" id="KAG7287027.1"/>
    </source>
</evidence>
<dbReference type="InterPro" id="IPR025213">
    <property type="entry name" value="Sim4_Fta2"/>
</dbReference>
<protein>
    <submittedName>
        <fullName evidence="1">Uncharacterized protein</fullName>
    </submittedName>
</protein>
<name>A0AAD4HWL3_9PEZI</name>
<keyword evidence="2" id="KW-1185">Reference proteome</keyword>
<sequence>MATFAFERSNPAELPPFANEVLEGPPPTTWRDLKRPKLRRFPRHGEDITWLDYLGHGIAGLVFKVTIGGGDPVALKIFWRTRRPRPRLLPTGKGYTQDEWPLEDESHNVALLEKLEYLINNPDDERPLPILRRPKTLADVVANLRGFSDEVRDSPVIPPLPEDPIRMPDFPPLPACYGWTTVHRDEIPHLVPAASDHVDGELGWHWAIVYELVPGAPQDLAVGQAHLDFFYAMGFAMQGYNPDNWRGGRLIDMNDLSASFSTGWRRPSIIPRDAKEWFWTLDFENAPKQKRRLIQRSFKRKVVSKEEENGAFFDDAKRGTGNNQGLSLDG</sequence>